<dbReference type="SUPFAM" id="SSF53850">
    <property type="entry name" value="Periplasmic binding protein-like II"/>
    <property type="match status" value="1"/>
</dbReference>
<dbReference type="Pfam" id="PF03466">
    <property type="entry name" value="LysR_substrate"/>
    <property type="match status" value="1"/>
</dbReference>
<feature type="domain" description="HTH lysR-type" evidence="5">
    <location>
        <begin position="1"/>
        <end position="58"/>
    </location>
</feature>
<keyword evidence="7" id="KW-1185">Reference proteome</keyword>
<dbReference type="SUPFAM" id="SSF46785">
    <property type="entry name" value="Winged helix' DNA-binding domain"/>
    <property type="match status" value="1"/>
</dbReference>
<evidence type="ECO:0000256" key="4">
    <source>
        <dbReference type="ARBA" id="ARBA00023163"/>
    </source>
</evidence>
<dbReference type="PROSITE" id="PS50931">
    <property type="entry name" value="HTH_LYSR"/>
    <property type="match status" value="1"/>
</dbReference>
<gene>
    <name evidence="6" type="ORF">D2T33_17350</name>
</gene>
<dbReference type="Gene3D" id="1.10.10.10">
    <property type="entry name" value="Winged helix-like DNA-binding domain superfamily/Winged helix DNA-binding domain"/>
    <property type="match status" value="1"/>
</dbReference>
<evidence type="ECO:0000259" key="5">
    <source>
        <dbReference type="PROSITE" id="PS50931"/>
    </source>
</evidence>
<reference evidence="6 7" key="1">
    <citation type="submission" date="2019-01" db="EMBL/GenBank/DDBJ databases">
        <title>Sinorhodobacter populi sp. nov. isolated from the symptomatic bark tissue of Populus euramericana canker.</title>
        <authorList>
            <person name="Xu G."/>
        </authorList>
    </citation>
    <scope>NUCLEOTIDE SEQUENCE [LARGE SCALE GENOMIC DNA]</scope>
    <source>
        <strain evidence="6 7">2D-5</strain>
    </source>
</reference>
<keyword evidence="2" id="KW-0805">Transcription regulation</keyword>
<accession>A0A443INZ0</accession>
<dbReference type="GO" id="GO:0005829">
    <property type="term" value="C:cytosol"/>
    <property type="evidence" value="ECO:0007669"/>
    <property type="project" value="TreeGrafter"/>
</dbReference>
<dbReference type="AlphaFoldDB" id="A0A443INZ0"/>
<dbReference type="PANTHER" id="PTHR30419">
    <property type="entry name" value="HTH-TYPE TRANSCRIPTIONAL REGULATOR YBHD"/>
    <property type="match status" value="1"/>
</dbReference>
<dbReference type="Pfam" id="PF00126">
    <property type="entry name" value="HTH_1"/>
    <property type="match status" value="1"/>
</dbReference>
<name>A0A443INZ0_9RHOB</name>
<dbReference type="FunFam" id="1.10.10.10:FF:000001">
    <property type="entry name" value="LysR family transcriptional regulator"/>
    <property type="match status" value="1"/>
</dbReference>
<dbReference type="InterPro" id="IPR005119">
    <property type="entry name" value="LysR_subst-bd"/>
</dbReference>
<dbReference type="CDD" id="cd05466">
    <property type="entry name" value="PBP2_LTTR_substrate"/>
    <property type="match status" value="1"/>
</dbReference>
<evidence type="ECO:0000256" key="1">
    <source>
        <dbReference type="ARBA" id="ARBA00009437"/>
    </source>
</evidence>
<dbReference type="GO" id="GO:0003700">
    <property type="term" value="F:DNA-binding transcription factor activity"/>
    <property type="evidence" value="ECO:0007669"/>
    <property type="project" value="InterPro"/>
</dbReference>
<dbReference type="InterPro" id="IPR036388">
    <property type="entry name" value="WH-like_DNA-bd_sf"/>
</dbReference>
<evidence type="ECO:0000256" key="2">
    <source>
        <dbReference type="ARBA" id="ARBA00023015"/>
    </source>
</evidence>
<dbReference type="InterPro" id="IPR000847">
    <property type="entry name" value="LysR_HTH_N"/>
</dbReference>
<keyword evidence="3" id="KW-0238">DNA-binding</keyword>
<proteinExistence type="inferred from homology"/>
<comment type="similarity">
    <text evidence="1">Belongs to the LysR transcriptional regulatory family.</text>
</comment>
<dbReference type="Proteomes" id="UP000285710">
    <property type="component" value="Unassembled WGS sequence"/>
</dbReference>
<dbReference type="Gene3D" id="3.40.190.10">
    <property type="entry name" value="Periplasmic binding protein-like II"/>
    <property type="match status" value="2"/>
</dbReference>
<reference evidence="6 7" key="2">
    <citation type="submission" date="2019-01" db="EMBL/GenBank/DDBJ databases">
        <authorList>
            <person name="Li Y."/>
        </authorList>
    </citation>
    <scope>NUCLEOTIDE SEQUENCE [LARGE SCALE GENOMIC DNA]</scope>
    <source>
        <strain evidence="6 7">2D-5</strain>
    </source>
</reference>
<organism evidence="6 7">
    <name type="scientific">Paenirhodobacter populi</name>
    <dbReference type="NCBI Taxonomy" id="2306993"/>
    <lineage>
        <taxon>Bacteria</taxon>
        <taxon>Pseudomonadati</taxon>
        <taxon>Pseudomonadota</taxon>
        <taxon>Alphaproteobacteria</taxon>
        <taxon>Rhodobacterales</taxon>
        <taxon>Rhodobacter group</taxon>
        <taxon>Paenirhodobacter</taxon>
    </lineage>
</organism>
<dbReference type="RefSeq" id="WP_128184499.1">
    <property type="nucleotide sequence ID" value="NZ_SAUV01000011.1"/>
</dbReference>
<comment type="caution">
    <text evidence="6">The sequence shown here is derived from an EMBL/GenBank/DDBJ whole genome shotgun (WGS) entry which is preliminary data.</text>
</comment>
<dbReference type="GO" id="GO:0003677">
    <property type="term" value="F:DNA binding"/>
    <property type="evidence" value="ECO:0007669"/>
    <property type="project" value="UniProtKB-KW"/>
</dbReference>
<dbReference type="InterPro" id="IPR036390">
    <property type="entry name" value="WH_DNA-bd_sf"/>
</dbReference>
<evidence type="ECO:0000313" key="6">
    <source>
        <dbReference type="EMBL" id="RWR07238.1"/>
    </source>
</evidence>
<sequence>MDIRTYTAFVTVAELRNVTRAAERLHQTQSALSRQIKALEAHLGVPLFEKVGRNIRLTPQGEALHTRVNGVLAAERNVHALAEDIARGSSGLLRVGACSQLIERYMPTFLCDWQRQNPGIEIRLEDGGGPELAGKLRDGALHLTVSAAPQMPVEALEQVPLGTLGFLAVGTPDLLPEGPATVELTAFLDQPILTLNRKHASREVFDAACRISGAAPRIVLESYSPHTLFAMAEGGVGIAVVPSSARAPSDRLVSRAIALRGTPVRFGICAMWNLRQALPGYGHRFIEALGAHIRADQARDDPGTARYGRLQVV</sequence>
<evidence type="ECO:0000313" key="7">
    <source>
        <dbReference type="Proteomes" id="UP000285710"/>
    </source>
</evidence>
<evidence type="ECO:0000256" key="3">
    <source>
        <dbReference type="ARBA" id="ARBA00023125"/>
    </source>
</evidence>
<dbReference type="PRINTS" id="PR00039">
    <property type="entry name" value="HTHLYSR"/>
</dbReference>
<dbReference type="EMBL" id="SAUW01000023">
    <property type="protein sequence ID" value="RWR07238.1"/>
    <property type="molecule type" value="Genomic_DNA"/>
</dbReference>
<dbReference type="InterPro" id="IPR050950">
    <property type="entry name" value="HTH-type_LysR_regulators"/>
</dbReference>
<protein>
    <submittedName>
        <fullName evidence="6">LysR family transcriptional regulator</fullName>
    </submittedName>
</protein>
<keyword evidence="4" id="KW-0804">Transcription</keyword>